<comment type="similarity">
    <text evidence="2">Belongs to the peptidase A24 family.</text>
</comment>
<feature type="transmembrane region" description="Helical" evidence="7">
    <location>
        <begin position="123"/>
        <end position="142"/>
    </location>
</feature>
<feature type="non-terminal residue" evidence="10">
    <location>
        <position position="184"/>
    </location>
</feature>
<dbReference type="GO" id="GO:0004190">
    <property type="term" value="F:aspartic-type endopeptidase activity"/>
    <property type="evidence" value="ECO:0007669"/>
    <property type="project" value="InterPro"/>
</dbReference>
<dbReference type="PANTHER" id="PTHR30487">
    <property type="entry name" value="TYPE 4 PREPILIN-LIKE PROTEINS LEADER PEPTIDE-PROCESSING ENZYME"/>
    <property type="match status" value="1"/>
</dbReference>
<feature type="domain" description="Prepilin peptidase A24 N-terminal" evidence="9">
    <location>
        <begin position="11"/>
        <end position="93"/>
    </location>
</feature>
<dbReference type="EMBL" id="LAZR01047522">
    <property type="protein sequence ID" value="KKK94028.1"/>
    <property type="molecule type" value="Genomic_DNA"/>
</dbReference>
<dbReference type="Pfam" id="PF06750">
    <property type="entry name" value="A24_N_bact"/>
    <property type="match status" value="1"/>
</dbReference>
<dbReference type="Pfam" id="PF01478">
    <property type="entry name" value="Peptidase_A24"/>
    <property type="match status" value="1"/>
</dbReference>
<dbReference type="AlphaFoldDB" id="A0A0F8ZJP5"/>
<evidence type="ECO:0000256" key="6">
    <source>
        <dbReference type="ARBA" id="ARBA00023136"/>
    </source>
</evidence>
<feature type="transmembrane region" description="Helical" evidence="7">
    <location>
        <begin position="98"/>
        <end position="116"/>
    </location>
</feature>
<feature type="domain" description="Prepilin type IV endopeptidase peptidase" evidence="8">
    <location>
        <begin position="105"/>
        <end position="184"/>
    </location>
</feature>
<evidence type="ECO:0000256" key="2">
    <source>
        <dbReference type="ARBA" id="ARBA00005801"/>
    </source>
</evidence>
<dbReference type="InterPro" id="IPR010627">
    <property type="entry name" value="Prepilin_pept_A24_N"/>
</dbReference>
<feature type="transmembrane region" description="Helical" evidence="7">
    <location>
        <begin position="158"/>
        <end position="178"/>
    </location>
</feature>
<reference evidence="10" key="1">
    <citation type="journal article" date="2015" name="Nature">
        <title>Complex archaea that bridge the gap between prokaryotes and eukaryotes.</title>
        <authorList>
            <person name="Spang A."/>
            <person name="Saw J.H."/>
            <person name="Jorgensen S.L."/>
            <person name="Zaremba-Niedzwiedzka K."/>
            <person name="Martijn J."/>
            <person name="Lind A.E."/>
            <person name="van Eijk R."/>
            <person name="Schleper C."/>
            <person name="Guy L."/>
            <person name="Ettema T.J."/>
        </authorList>
    </citation>
    <scope>NUCLEOTIDE SEQUENCE</scope>
</reference>
<dbReference type="GO" id="GO:0006465">
    <property type="term" value="P:signal peptide processing"/>
    <property type="evidence" value="ECO:0007669"/>
    <property type="project" value="TreeGrafter"/>
</dbReference>
<evidence type="ECO:0000259" key="8">
    <source>
        <dbReference type="Pfam" id="PF01478"/>
    </source>
</evidence>
<sequence>MNAVVVTTVAILGLMVGSFLNVVIYRVPRRESIVLPASHCPACEHPLRPADNIPLISWLLLGGKCRYCGERISIQYPLIEAVTMIAVVISYLSYGLTFAFVTSVFFFLVLLTVSAIDIEYKIIPNVIILPALALSVFFLPISEFSNVGRMPFVDHPNWVFSAIGFLAGGGFLLLLAFIRPDGMG</sequence>
<protein>
    <recommendedName>
        <fullName evidence="11">Peptidase A24A N-terminal domain-containing protein</fullName>
    </recommendedName>
</protein>
<organism evidence="10">
    <name type="scientific">marine sediment metagenome</name>
    <dbReference type="NCBI Taxonomy" id="412755"/>
    <lineage>
        <taxon>unclassified sequences</taxon>
        <taxon>metagenomes</taxon>
        <taxon>ecological metagenomes</taxon>
    </lineage>
</organism>
<keyword evidence="3" id="KW-1003">Cell membrane</keyword>
<proteinExistence type="inferred from homology"/>
<dbReference type="InterPro" id="IPR000045">
    <property type="entry name" value="Prepilin_IV_endopep_pep"/>
</dbReference>
<dbReference type="InterPro" id="IPR050882">
    <property type="entry name" value="Prepilin_peptidase/N-MTase"/>
</dbReference>
<accession>A0A0F8ZJP5</accession>
<evidence type="ECO:0000256" key="1">
    <source>
        <dbReference type="ARBA" id="ARBA00004651"/>
    </source>
</evidence>
<evidence type="ECO:0000256" key="5">
    <source>
        <dbReference type="ARBA" id="ARBA00022989"/>
    </source>
</evidence>
<comment type="subcellular location">
    <subcellularLocation>
        <location evidence="1">Cell membrane</location>
        <topology evidence="1">Multi-pass membrane protein</topology>
    </subcellularLocation>
</comment>
<keyword evidence="5 7" id="KW-1133">Transmembrane helix</keyword>
<dbReference type="GO" id="GO:0005886">
    <property type="term" value="C:plasma membrane"/>
    <property type="evidence" value="ECO:0007669"/>
    <property type="project" value="UniProtKB-SubCell"/>
</dbReference>
<evidence type="ECO:0000256" key="3">
    <source>
        <dbReference type="ARBA" id="ARBA00022475"/>
    </source>
</evidence>
<evidence type="ECO:0000313" key="10">
    <source>
        <dbReference type="EMBL" id="KKK94028.1"/>
    </source>
</evidence>
<feature type="transmembrane region" description="Helical" evidence="7">
    <location>
        <begin position="6"/>
        <end position="25"/>
    </location>
</feature>
<keyword evidence="6 7" id="KW-0472">Membrane</keyword>
<name>A0A0F8ZJP5_9ZZZZ</name>
<keyword evidence="4 7" id="KW-0812">Transmembrane</keyword>
<evidence type="ECO:0000256" key="7">
    <source>
        <dbReference type="SAM" id="Phobius"/>
    </source>
</evidence>
<evidence type="ECO:0008006" key="11">
    <source>
        <dbReference type="Google" id="ProtNLM"/>
    </source>
</evidence>
<dbReference type="PANTHER" id="PTHR30487:SF0">
    <property type="entry name" value="PREPILIN LEADER PEPTIDASE_N-METHYLTRANSFERASE-RELATED"/>
    <property type="match status" value="1"/>
</dbReference>
<feature type="transmembrane region" description="Helical" evidence="7">
    <location>
        <begin position="74"/>
        <end position="92"/>
    </location>
</feature>
<evidence type="ECO:0000259" key="9">
    <source>
        <dbReference type="Pfam" id="PF06750"/>
    </source>
</evidence>
<evidence type="ECO:0000256" key="4">
    <source>
        <dbReference type="ARBA" id="ARBA00022692"/>
    </source>
</evidence>
<comment type="caution">
    <text evidence="10">The sequence shown here is derived from an EMBL/GenBank/DDBJ whole genome shotgun (WGS) entry which is preliminary data.</text>
</comment>
<dbReference type="Gene3D" id="1.20.120.1220">
    <property type="match status" value="1"/>
</dbReference>
<gene>
    <name evidence="10" type="ORF">LCGC14_2686950</name>
</gene>